<dbReference type="RefSeq" id="WP_077122504.1">
    <property type="nucleotide sequence ID" value="NZ_FMUE01000015.1"/>
</dbReference>
<gene>
    <name evidence="2" type="ORF">DSM25559_4492</name>
</gene>
<dbReference type="Pfam" id="PF08808">
    <property type="entry name" value="RES"/>
    <property type="match status" value="1"/>
</dbReference>
<feature type="domain" description="RES" evidence="1">
    <location>
        <begin position="37"/>
        <end position="180"/>
    </location>
</feature>
<protein>
    <submittedName>
        <fullName evidence="2">RES domain protein</fullName>
    </submittedName>
</protein>
<sequence length="205" mass="22620">MAGIKPPAGFERQPLDIETIPSGRRFGRIYASVFPDPLGFGKTPSRFSDPRRGDATKRFGVLYLGETLKVCFLEAVLRDRRDGLIGDLPIEEKEIYARRYAEVETIADLSLVDLRDDHAIRMGVPTDVAKSSRQSLARFWALAFHEHQALPDGIIYPSRLNGHTNIAVFGRGVSKLAPTRVVPLIGAPGLAAVINDLRVSLVDFP</sequence>
<evidence type="ECO:0000259" key="1">
    <source>
        <dbReference type="SMART" id="SM00953"/>
    </source>
</evidence>
<dbReference type="AlphaFoldDB" id="A0A1R3U4E9"/>
<dbReference type="SMART" id="SM00953">
    <property type="entry name" value="RES"/>
    <property type="match status" value="1"/>
</dbReference>
<organism evidence="2 3">
    <name type="scientific">Agrobacterium rosae</name>
    <dbReference type="NCBI Taxonomy" id="1972867"/>
    <lineage>
        <taxon>Bacteria</taxon>
        <taxon>Pseudomonadati</taxon>
        <taxon>Pseudomonadota</taxon>
        <taxon>Alphaproteobacteria</taxon>
        <taxon>Hyphomicrobiales</taxon>
        <taxon>Rhizobiaceae</taxon>
        <taxon>Rhizobium/Agrobacterium group</taxon>
        <taxon>Agrobacterium</taxon>
    </lineage>
</organism>
<accession>A0A1R3U4E9</accession>
<dbReference type="InterPro" id="IPR014914">
    <property type="entry name" value="RES_dom"/>
</dbReference>
<reference evidence="3" key="1">
    <citation type="submission" date="2016-10" db="EMBL/GenBank/DDBJ databases">
        <authorList>
            <person name="Wibberg D."/>
        </authorList>
    </citation>
    <scope>NUCLEOTIDE SEQUENCE [LARGE SCALE GENOMIC DNA]</scope>
</reference>
<evidence type="ECO:0000313" key="2">
    <source>
        <dbReference type="EMBL" id="SCX34495.1"/>
    </source>
</evidence>
<dbReference type="Proteomes" id="UP000187891">
    <property type="component" value="Unassembled WGS sequence"/>
</dbReference>
<proteinExistence type="predicted"/>
<evidence type="ECO:0000313" key="3">
    <source>
        <dbReference type="Proteomes" id="UP000187891"/>
    </source>
</evidence>
<dbReference type="EMBL" id="FMUE01000015">
    <property type="protein sequence ID" value="SCX34495.1"/>
    <property type="molecule type" value="Genomic_DNA"/>
</dbReference>
<name>A0A1R3U4E9_9HYPH</name>
<dbReference type="STRING" id="1907666.DSM25559_4492"/>